<proteinExistence type="predicted"/>
<dbReference type="KEGG" id="ehx:EMIHUDRAFT_243882"/>
<dbReference type="STRING" id="2903.R1E3N5"/>
<protein>
    <recommendedName>
        <fullName evidence="3">Methyltransferase domain-containing protein</fullName>
    </recommendedName>
</protein>
<dbReference type="AlphaFoldDB" id="A0A0D3J2A6"/>
<dbReference type="SUPFAM" id="SSF53335">
    <property type="entry name" value="S-adenosyl-L-methionine-dependent methyltransferases"/>
    <property type="match status" value="1"/>
</dbReference>
<dbReference type="InterPro" id="IPR029063">
    <property type="entry name" value="SAM-dependent_MTases_sf"/>
</dbReference>
<evidence type="ECO:0008006" key="3">
    <source>
        <dbReference type="Google" id="ProtNLM"/>
    </source>
</evidence>
<accession>A0A0D3J2A6</accession>
<dbReference type="HOGENOM" id="CLU_932015_0_0_1"/>
<dbReference type="Pfam" id="PF10294">
    <property type="entry name" value="Methyltransf_16"/>
    <property type="match status" value="1"/>
</dbReference>
<organism evidence="1 2">
    <name type="scientific">Emiliania huxleyi (strain CCMP1516)</name>
    <dbReference type="NCBI Taxonomy" id="280463"/>
    <lineage>
        <taxon>Eukaryota</taxon>
        <taxon>Haptista</taxon>
        <taxon>Haptophyta</taxon>
        <taxon>Prymnesiophyceae</taxon>
        <taxon>Isochrysidales</taxon>
        <taxon>Noelaerhabdaceae</taxon>
        <taxon>Emiliania</taxon>
    </lineage>
</organism>
<dbReference type="EnsemblProtists" id="EOD17641">
    <property type="protein sequence ID" value="EOD17641"/>
    <property type="gene ID" value="EMIHUDRAFT_243882"/>
</dbReference>
<dbReference type="Gene3D" id="3.40.50.150">
    <property type="entry name" value="Vaccinia Virus protein VP39"/>
    <property type="match status" value="1"/>
</dbReference>
<dbReference type="PaxDb" id="2903-EOD17641"/>
<dbReference type="InterPro" id="IPR019410">
    <property type="entry name" value="Methyltransf_16"/>
</dbReference>
<dbReference type="PANTHER" id="PTHR14614">
    <property type="entry name" value="HEPATOCELLULAR CARCINOMA-ASSOCIATED ANTIGEN"/>
    <property type="match status" value="1"/>
</dbReference>
<reference evidence="2" key="1">
    <citation type="journal article" date="2013" name="Nature">
        <title>Pan genome of the phytoplankton Emiliania underpins its global distribution.</title>
        <authorList>
            <person name="Read B.A."/>
            <person name="Kegel J."/>
            <person name="Klute M.J."/>
            <person name="Kuo A."/>
            <person name="Lefebvre S.C."/>
            <person name="Maumus F."/>
            <person name="Mayer C."/>
            <person name="Miller J."/>
            <person name="Monier A."/>
            <person name="Salamov A."/>
            <person name="Young J."/>
            <person name="Aguilar M."/>
            <person name="Claverie J.M."/>
            <person name="Frickenhaus S."/>
            <person name="Gonzalez K."/>
            <person name="Herman E.K."/>
            <person name="Lin Y.C."/>
            <person name="Napier J."/>
            <person name="Ogata H."/>
            <person name="Sarno A.F."/>
            <person name="Shmutz J."/>
            <person name="Schroeder D."/>
            <person name="de Vargas C."/>
            <person name="Verret F."/>
            <person name="von Dassow P."/>
            <person name="Valentin K."/>
            <person name="Van de Peer Y."/>
            <person name="Wheeler G."/>
            <person name="Dacks J.B."/>
            <person name="Delwiche C.F."/>
            <person name="Dyhrman S.T."/>
            <person name="Glockner G."/>
            <person name="John U."/>
            <person name="Richards T."/>
            <person name="Worden A.Z."/>
            <person name="Zhang X."/>
            <person name="Grigoriev I.V."/>
            <person name="Allen A.E."/>
            <person name="Bidle K."/>
            <person name="Borodovsky M."/>
            <person name="Bowler C."/>
            <person name="Brownlee C."/>
            <person name="Cock J.M."/>
            <person name="Elias M."/>
            <person name="Gladyshev V.N."/>
            <person name="Groth M."/>
            <person name="Guda C."/>
            <person name="Hadaegh A."/>
            <person name="Iglesias-Rodriguez M.D."/>
            <person name="Jenkins J."/>
            <person name="Jones B.M."/>
            <person name="Lawson T."/>
            <person name="Leese F."/>
            <person name="Lindquist E."/>
            <person name="Lobanov A."/>
            <person name="Lomsadze A."/>
            <person name="Malik S.B."/>
            <person name="Marsh M.E."/>
            <person name="Mackinder L."/>
            <person name="Mock T."/>
            <person name="Mueller-Roeber B."/>
            <person name="Pagarete A."/>
            <person name="Parker M."/>
            <person name="Probert I."/>
            <person name="Quesneville H."/>
            <person name="Raines C."/>
            <person name="Rensing S.A."/>
            <person name="Riano-Pachon D.M."/>
            <person name="Richier S."/>
            <person name="Rokitta S."/>
            <person name="Shiraiwa Y."/>
            <person name="Soanes D.M."/>
            <person name="van der Giezen M."/>
            <person name="Wahlund T.M."/>
            <person name="Williams B."/>
            <person name="Wilson W."/>
            <person name="Wolfe G."/>
            <person name="Wurch L.L."/>
        </authorList>
    </citation>
    <scope>NUCLEOTIDE SEQUENCE</scope>
</reference>
<evidence type="ECO:0000313" key="1">
    <source>
        <dbReference type="EnsemblProtists" id="EOD17641"/>
    </source>
</evidence>
<keyword evidence="2" id="KW-1185">Reference proteome</keyword>
<dbReference type="RefSeq" id="XP_005770070.1">
    <property type="nucleotide sequence ID" value="XM_005770013.1"/>
</dbReference>
<dbReference type="CDD" id="cd02440">
    <property type="entry name" value="AdoMet_MTases"/>
    <property type="match status" value="1"/>
</dbReference>
<dbReference type="Proteomes" id="UP000013827">
    <property type="component" value="Unassembled WGS sequence"/>
</dbReference>
<dbReference type="GeneID" id="17263788"/>
<evidence type="ECO:0000313" key="2">
    <source>
        <dbReference type="Proteomes" id="UP000013827"/>
    </source>
</evidence>
<name>A0A0D3J2A6_EMIH1</name>
<sequence>MRSIELTLSPAHQLSLALPKDWRDIPYARDDPPLWAAAWPSGTATALHLLEHPELIAGKRVCDVGCGVGTAGIAAGLAGAREVILADRSPLALECAMAGAVANGVGSRCEARTVDWRCASSERTLAGPFDVILACDVFYSLDGRFATADEMGSLRDMLTRAALGDDLQFTLAALPIESEYRPYATRPEAEACLSRRHKPPPGTALQPYLRTPPGSWRNWTHALDLTFGRWGPACLNESPTSPSPTFQACLRSLEGSGSGELLAVEGVQELRGPQAAGEGPEGLVDSRAVLVASLRRGAS</sequence>
<dbReference type="PANTHER" id="PTHR14614:SF132">
    <property type="entry name" value="PROTEIN-LYSINE METHYLTRANSFERASE C42C1.13"/>
    <property type="match status" value="1"/>
</dbReference>
<reference evidence="1" key="2">
    <citation type="submission" date="2024-10" db="UniProtKB">
        <authorList>
            <consortium name="EnsemblProtists"/>
        </authorList>
    </citation>
    <scope>IDENTIFICATION</scope>
</reference>